<dbReference type="Pfam" id="PF05227">
    <property type="entry name" value="CHASE3"/>
    <property type="match status" value="1"/>
</dbReference>
<dbReference type="InterPro" id="IPR003661">
    <property type="entry name" value="HisK_dim/P_dom"/>
</dbReference>
<dbReference type="EC" id="2.7.13.3" evidence="2"/>
<proteinExistence type="predicted"/>
<protein>
    <recommendedName>
        <fullName evidence="2">histidine kinase</fullName>
        <ecNumber evidence="2">2.7.13.3</ecNumber>
    </recommendedName>
</protein>
<dbReference type="SMART" id="SM00388">
    <property type="entry name" value="HisKA"/>
    <property type="match status" value="1"/>
</dbReference>
<dbReference type="SUPFAM" id="SSF55874">
    <property type="entry name" value="ATPase domain of HSP90 chaperone/DNA topoisomerase II/histidine kinase"/>
    <property type="match status" value="1"/>
</dbReference>
<reference evidence="10" key="1">
    <citation type="journal article" date="2019" name="Int. J. Syst. Evol. Microbiol.">
        <title>The Global Catalogue of Microorganisms (GCM) 10K type strain sequencing project: providing services to taxonomists for standard genome sequencing and annotation.</title>
        <authorList>
            <consortium name="The Broad Institute Genomics Platform"/>
            <consortium name="The Broad Institute Genome Sequencing Center for Infectious Disease"/>
            <person name="Wu L."/>
            <person name="Ma J."/>
        </authorList>
    </citation>
    <scope>NUCLEOTIDE SEQUENCE [LARGE SCALE GENOMIC DNA]</scope>
    <source>
        <strain evidence="10">CGMCC 1.15922</strain>
    </source>
</reference>
<dbReference type="InterPro" id="IPR007891">
    <property type="entry name" value="CHASE3"/>
</dbReference>
<keyword evidence="6" id="KW-0175">Coiled coil</keyword>
<dbReference type="Proteomes" id="UP000626370">
    <property type="component" value="Unassembled WGS sequence"/>
</dbReference>
<keyword evidence="7" id="KW-0472">Membrane</keyword>
<dbReference type="Gene3D" id="1.10.287.130">
    <property type="match status" value="1"/>
</dbReference>
<dbReference type="Pfam" id="PF02518">
    <property type="entry name" value="HATPase_c"/>
    <property type="match status" value="1"/>
</dbReference>
<dbReference type="SMART" id="SM00387">
    <property type="entry name" value="HATPase_c"/>
    <property type="match status" value="1"/>
</dbReference>
<dbReference type="InterPro" id="IPR036097">
    <property type="entry name" value="HisK_dim/P_sf"/>
</dbReference>
<dbReference type="PROSITE" id="PS50109">
    <property type="entry name" value="HIS_KIN"/>
    <property type="match status" value="1"/>
</dbReference>
<keyword evidence="7" id="KW-0812">Transmembrane</keyword>
<feature type="transmembrane region" description="Helical" evidence="7">
    <location>
        <begin position="192"/>
        <end position="214"/>
    </location>
</feature>
<evidence type="ECO:0000256" key="4">
    <source>
        <dbReference type="ARBA" id="ARBA00022679"/>
    </source>
</evidence>
<dbReference type="InterPro" id="IPR036890">
    <property type="entry name" value="HATPase_C_sf"/>
</dbReference>
<dbReference type="PANTHER" id="PTHR43304:SF1">
    <property type="entry name" value="PAC DOMAIN-CONTAINING PROTEIN"/>
    <property type="match status" value="1"/>
</dbReference>
<dbReference type="SUPFAM" id="SSF47384">
    <property type="entry name" value="Homodimeric domain of signal transducing histidine kinase"/>
    <property type="match status" value="1"/>
</dbReference>
<evidence type="ECO:0000313" key="9">
    <source>
        <dbReference type="EMBL" id="GHE77743.1"/>
    </source>
</evidence>
<gene>
    <name evidence="9" type="ORF">GCM10011501_01720</name>
</gene>
<comment type="catalytic activity">
    <reaction evidence="1">
        <text>ATP + protein L-histidine = ADP + protein N-phospho-L-histidine.</text>
        <dbReference type="EC" id="2.7.13.3"/>
    </reaction>
</comment>
<evidence type="ECO:0000256" key="7">
    <source>
        <dbReference type="SAM" id="Phobius"/>
    </source>
</evidence>
<organism evidence="9 10">
    <name type="scientific">Thalassotalea profundi</name>
    <dbReference type="NCBI Taxonomy" id="2036687"/>
    <lineage>
        <taxon>Bacteria</taxon>
        <taxon>Pseudomonadati</taxon>
        <taxon>Pseudomonadota</taxon>
        <taxon>Gammaproteobacteria</taxon>
        <taxon>Alteromonadales</taxon>
        <taxon>Colwelliaceae</taxon>
        <taxon>Thalassotalea</taxon>
    </lineage>
</organism>
<dbReference type="PANTHER" id="PTHR43304">
    <property type="entry name" value="PHYTOCHROME-LIKE PROTEIN CPH1"/>
    <property type="match status" value="1"/>
</dbReference>
<sequence length="499" mass="56545">MSMSYIEKLLENKKISWGLIFSIVVGVIVINIILALKTIDDLSITQKGITNTGEIILSLDKLHNLVISAETGQRGYLLTKNEDYLQPYQDAIGQVIKQIKLVNTLNSDIESQEEKIAELSNLVEMKMIELSDTVDLALDDKEKRALTMVMNGRGRTLYKNLVQLFNEIKTSEVLYRNNLYKKLEAIEKEAKFTFSISAITSFLLLVGIGVLVHINSRTELFYRQSLETKNEELAEKVNLRTKELTIYSEELARSNRELEDFAFVASHDLQEPLRKIRAFGDRLATSYSDVIDERGLDFIERMRNAAERMSNLINDLLEYSRINTRGNKFVSVSLNKIIDDVVDDLEVAIEESNAVITYDNLPEINGDVTQLTQVLLNLLSNAIKFRQNDISPKITISHHNESVFDPILRTETLWHTIVISDNGIGFEQAFEDKIFVPFQRLHARATYKGTGIGLAVCRRIVERHGGTISAKSKVNQGTTFTISIPHNYIAPVTDTPITQ</sequence>
<evidence type="ECO:0000259" key="8">
    <source>
        <dbReference type="PROSITE" id="PS50109"/>
    </source>
</evidence>
<keyword evidence="3" id="KW-0597">Phosphoprotein</keyword>
<feature type="transmembrane region" description="Helical" evidence="7">
    <location>
        <begin position="15"/>
        <end position="36"/>
    </location>
</feature>
<feature type="domain" description="Histidine kinase" evidence="8">
    <location>
        <begin position="264"/>
        <end position="488"/>
    </location>
</feature>
<keyword evidence="10" id="KW-1185">Reference proteome</keyword>
<evidence type="ECO:0000256" key="3">
    <source>
        <dbReference type="ARBA" id="ARBA00022553"/>
    </source>
</evidence>
<keyword evidence="4" id="KW-0808">Transferase</keyword>
<dbReference type="InterPro" id="IPR003594">
    <property type="entry name" value="HATPase_dom"/>
</dbReference>
<dbReference type="CDD" id="cd00082">
    <property type="entry name" value="HisKA"/>
    <property type="match status" value="1"/>
</dbReference>
<dbReference type="InterPro" id="IPR052162">
    <property type="entry name" value="Sensor_kinase/Photoreceptor"/>
</dbReference>
<dbReference type="PRINTS" id="PR00344">
    <property type="entry name" value="BCTRLSENSOR"/>
</dbReference>
<evidence type="ECO:0000256" key="1">
    <source>
        <dbReference type="ARBA" id="ARBA00000085"/>
    </source>
</evidence>
<feature type="coiled-coil region" evidence="6">
    <location>
        <begin position="102"/>
        <end position="129"/>
    </location>
</feature>
<evidence type="ECO:0000256" key="2">
    <source>
        <dbReference type="ARBA" id="ARBA00012438"/>
    </source>
</evidence>
<dbReference type="Pfam" id="PF00512">
    <property type="entry name" value="HisKA"/>
    <property type="match status" value="1"/>
</dbReference>
<accession>A0ABQ3IFE0</accession>
<evidence type="ECO:0000313" key="10">
    <source>
        <dbReference type="Proteomes" id="UP000626370"/>
    </source>
</evidence>
<comment type="caution">
    <text evidence="9">The sequence shown here is derived from an EMBL/GenBank/DDBJ whole genome shotgun (WGS) entry which is preliminary data.</text>
</comment>
<evidence type="ECO:0000256" key="6">
    <source>
        <dbReference type="SAM" id="Coils"/>
    </source>
</evidence>
<dbReference type="InterPro" id="IPR004358">
    <property type="entry name" value="Sig_transdc_His_kin-like_C"/>
</dbReference>
<keyword evidence="7" id="KW-1133">Transmembrane helix</keyword>
<dbReference type="InterPro" id="IPR005467">
    <property type="entry name" value="His_kinase_dom"/>
</dbReference>
<dbReference type="CDD" id="cd19410">
    <property type="entry name" value="HK9-like_sensor"/>
    <property type="match status" value="1"/>
</dbReference>
<name>A0ABQ3IFE0_9GAMM</name>
<keyword evidence="5" id="KW-0418">Kinase</keyword>
<evidence type="ECO:0000256" key="5">
    <source>
        <dbReference type="ARBA" id="ARBA00022777"/>
    </source>
</evidence>
<dbReference type="Gene3D" id="3.30.565.10">
    <property type="entry name" value="Histidine kinase-like ATPase, C-terminal domain"/>
    <property type="match status" value="1"/>
</dbReference>
<dbReference type="EMBL" id="BNAH01000001">
    <property type="protein sequence ID" value="GHE77743.1"/>
    <property type="molecule type" value="Genomic_DNA"/>
</dbReference>